<sequence>TLQNLGFSSFLNLLRLDLTTSNLSDSVPSNIGLLLKLQFLDLSTNDLNGTLPLSC</sequence>
<dbReference type="Gene3D" id="3.80.10.10">
    <property type="entry name" value="Ribonuclease Inhibitor"/>
    <property type="match status" value="1"/>
</dbReference>
<proteinExistence type="predicted"/>
<dbReference type="SUPFAM" id="SSF52058">
    <property type="entry name" value="L domain-like"/>
    <property type="match status" value="1"/>
</dbReference>
<dbReference type="InterPro" id="IPR032675">
    <property type="entry name" value="LRR_dom_sf"/>
</dbReference>
<dbReference type="EMBL" id="JANJYI010000004">
    <property type="protein sequence ID" value="KAK2653511.1"/>
    <property type="molecule type" value="Genomic_DNA"/>
</dbReference>
<protein>
    <submittedName>
        <fullName evidence="1">Uncharacterized protein</fullName>
    </submittedName>
</protein>
<evidence type="ECO:0000313" key="2">
    <source>
        <dbReference type="Proteomes" id="UP001280121"/>
    </source>
</evidence>
<comment type="caution">
    <text evidence="1">The sequence shown here is derived from an EMBL/GenBank/DDBJ whole genome shotgun (WGS) entry which is preliminary data.</text>
</comment>
<feature type="non-terminal residue" evidence="1">
    <location>
        <position position="1"/>
    </location>
</feature>
<keyword evidence="2" id="KW-1185">Reference proteome</keyword>
<organism evidence="1 2">
    <name type="scientific">Dipteronia dyeriana</name>
    <dbReference type="NCBI Taxonomy" id="168575"/>
    <lineage>
        <taxon>Eukaryota</taxon>
        <taxon>Viridiplantae</taxon>
        <taxon>Streptophyta</taxon>
        <taxon>Embryophyta</taxon>
        <taxon>Tracheophyta</taxon>
        <taxon>Spermatophyta</taxon>
        <taxon>Magnoliopsida</taxon>
        <taxon>eudicotyledons</taxon>
        <taxon>Gunneridae</taxon>
        <taxon>Pentapetalae</taxon>
        <taxon>rosids</taxon>
        <taxon>malvids</taxon>
        <taxon>Sapindales</taxon>
        <taxon>Sapindaceae</taxon>
        <taxon>Hippocastanoideae</taxon>
        <taxon>Acereae</taxon>
        <taxon>Dipteronia</taxon>
    </lineage>
</organism>
<accession>A0AAD9X6B4</accession>
<evidence type="ECO:0000313" key="1">
    <source>
        <dbReference type="EMBL" id="KAK2653511.1"/>
    </source>
</evidence>
<dbReference type="Proteomes" id="UP001280121">
    <property type="component" value="Unassembled WGS sequence"/>
</dbReference>
<reference evidence="1" key="1">
    <citation type="journal article" date="2023" name="Plant J.">
        <title>Genome sequences and population genomics provide insights into the demographic history, inbreeding, and mutation load of two 'living fossil' tree species of Dipteronia.</title>
        <authorList>
            <person name="Feng Y."/>
            <person name="Comes H.P."/>
            <person name="Chen J."/>
            <person name="Zhu S."/>
            <person name="Lu R."/>
            <person name="Zhang X."/>
            <person name="Li P."/>
            <person name="Qiu J."/>
            <person name="Olsen K.M."/>
            <person name="Qiu Y."/>
        </authorList>
    </citation>
    <scope>NUCLEOTIDE SEQUENCE</scope>
    <source>
        <strain evidence="1">KIB01</strain>
    </source>
</reference>
<gene>
    <name evidence="1" type="ORF">Ddye_013367</name>
</gene>
<name>A0AAD9X6B4_9ROSI</name>
<dbReference type="AlphaFoldDB" id="A0AAD9X6B4"/>